<sequence length="466" mass="51668">MVNDKKKFDLYLANAEIVTPHERYKGDVGVRNEKIVAILPSGTEVTAEKTLDLTGKCLLPGIWHTHCHFRDPGQTHKENFETGSRAAAAGGITMAIDMTNNTPPPAEPETFLAKKESAESKSYIDFGLYGAGLHPEQVQNLAKLGAIGIKVFNTRHPMDAYPYIPSLAVTDHGILYEIYEEVAKTGLVCAVHHDDSDWTRTLVQRDYIQKGKVSAEDYIEAYDRGYMYGHGMVSGLASSLYLAKIAGVRLYVLHVGVMPEMAYDYIQFAKSKGQTVYSELEACSFLIDRAMVEKIKTRTYLFAHNVDRAYEYLKYDTDTLVLEHAPHTLEEITNGLTNNFNAPLGVIGVQEFLPLMLNEVNKGNISLERLLYLTTESPARIFGQYPQKGAIAIGSDADFTVVDMNQEKILTDKEELSKSGWTAFDGVKVKGVPTHTIVRGTVVYENGEVKGKAGYGQMVKGTAYQP</sequence>
<dbReference type="InterPro" id="IPR050138">
    <property type="entry name" value="DHOase/Allantoinase_Hydrolase"/>
</dbReference>
<evidence type="ECO:0000259" key="1">
    <source>
        <dbReference type="Pfam" id="PF01979"/>
    </source>
</evidence>
<dbReference type="GO" id="GO:0006145">
    <property type="term" value="P:purine nucleobase catabolic process"/>
    <property type="evidence" value="ECO:0007669"/>
    <property type="project" value="TreeGrafter"/>
</dbReference>
<evidence type="ECO:0000313" key="2">
    <source>
        <dbReference type="EMBL" id="MBC5688941.1"/>
    </source>
</evidence>
<protein>
    <submittedName>
        <fullName evidence="2">Dihydroorotase family protein</fullName>
    </submittedName>
</protein>
<dbReference type="GO" id="GO:0005737">
    <property type="term" value="C:cytoplasm"/>
    <property type="evidence" value="ECO:0007669"/>
    <property type="project" value="TreeGrafter"/>
</dbReference>
<dbReference type="Proteomes" id="UP000652477">
    <property type="component" value="Unassembled WGS sequence"/>
</dbReference>
<dbReference type="RefSeq" id="WP_186875523.1">
    <property type="nucleotide sequence ID" value="NZ_JACOPF010000001.1"/>
</dbReference>
<dbReference type="AlphaFoldDB" id="A0A923LJ41"/>
<dbReference type="PANTHER" id="PTHR43668:SF2">
    <property type="entry name" value="ALLANTOINASE"/>
    <property type="match status" value="1"/>
</dbReference>
<dbReference type="EMBL" id="JACOPF010000001">
    <property type="protein sequence ID" value="MBC5688941.1"/>
    <property type="molecule type" value="Genomic_DNA"/>
</dbReference>
<accession>A0A923LJ41</accession>
<gene>
    <name evidence="2" type="ORF">H8S37_08385</name>
</gene>
<organism evidence="2 3">
    <name type="scientific">Mediterraneibacter hominis</name>
    <dbReference type="NCBI Taxonomy" id="2763054"/>
    <lineage>
        <taxon>Bacteria</taxon>
        <taxon>Bacillati</taxon>
        <taxon>Bacillota</taxon>
        <taxon>Clostridia</taxon>
        <taxon>Lachnospirales</taxon>
        <taxon>Lachnospiraceae</taxon>
        <taxon>Mediterraneibacter</taxon>
    </lineage>
</organism>
<dbReference type="PANTHER" id="PTHR43668">
    <property type="entry name" value="ALLANTOINASE"/>
    <property type="match status" value="1"/>
</dbReference>
<dbReference type="SUPFAM" id="SSF51338">
    <property type="entry name" value="Composite domain of metallo-dependent hydrolases"/>
    <property type="match status" value="1"/>
</dbReference>
<comment type="caution">
    <text evidence="2">The sequence shown here is derived from an EMBL/GenBank/DDBJ whole genome shotgun (WGS) entry which is preliminary data.</text>
</comment>
<dbReference type="Gene3D" id="2.30.40.10">
    <property type="entry name" value="Urease, subunit C, domain 1"/>
    <property type="match status" value="1"/>
</dbReference>
<dbReference type="SUPFAM" id="SSF51556">
    <property type="entry name" value="Metallo-dependent hydrolases"/>
    <property type="match status" value="1"/>
</dbReference>
<dbReference type="Gene3D" id="3.20.20.140">
    <property type="entry name" value="Metal-dependent hydrolases"/>
    <property type="match status" value="1"/>
</dbReference>
<name>A0A923LJ41_9FIRM</name>
<dbReference type="GO" id="GO:0004038">
    <property type="term" value="F:allantoinase activity"/>
    <property type="evidence" value="ECO:0007669"/>
    <property type="project" value="TreeGrafter"/>
</dbReference>
<proteinExistence type="predicted"/>
<dbReference type="Pfam" id="PF01979">
    <property type="entry name" value="Amidohydro_1"/>
    <property type="match status" value="1"/>
</dbReference>
<feature type="domain" description="Amidohydrolase-related" evidence="1">
    <location>
        <begin position="58"/>
        <end position="443"/>
    </location>
</feature>
<dbReference type="InterPro" id="IPR011059">
    <property type="entry name" value="Metal-dep_hydrolase_composite"/>
</dbReference>
<reference evidence="2" key="1">
    <citation type="submission" date="2020-08" db="EMBL/GenBank/DDBJ databases">
        <title>Genome public.</title>
        <authorList>
            <person name="Liu C."/>
            <person name="Sun Q."/>
        </authorList>
    </citation>
    <scope>NUCLEOTIDE SEQUENCE</scope>
    <source>
        <strain evidence="2">NSJ-55</strain>
    </source>
</reference>
<keyword evidence="3" id="KW-1185">Reference proteome</keyword>
<dbReference type="InterPro" id="IPR006680">
    <property type="entry name" value="Amidohydro-rel"/>
</dbReference>
<evidence type="ECO:0000313" key="3">
    <source>
        <dbReference type="Proteomes" id="UP000652477"/>
    </source>
</evidence>
<dbReference type="InterPro" id="IPR032466">
    <property type="entry name" value="Metal_Hydrolase"/>
</dbReference>